<dbReference type="PANTHER" id="PTHR23220:SF83">
    <property type="entry name" value="INTEGRIN ALPHA-PS3-RELATED"/>
    <property type="match status" value="1"/>
</dbReference>
<evidence type="ECO:0000256" key="5">
    <source>
        <dbReference type="PROSITE-ProRule" id="PRU00803"/>
    </source>
</evidence>
<evidence type="ECO:0000256" key="6">
    <source>
        <dbReference type="SAM" id="MobiDB-lite"/>
    </source>
</evidence>
<comment type="caution">
    <text evidence="8">The sequence shown here is derived from an EMBL/GenBank/DDBJ whole genome shotgun (WGS) entry which is preliminary data.</text>
</comment>
<dbReference type="InterPro" id="IPR013519">
    <property type="entry name" value="Int_alpha_beta-p"/>
</dbReference>
<keyword evidence="3" id="KW-0472">Membrane</keyword>
<feature type="region of interest" description="Disordered" evidence="6">
    <location>
        <begin position="462"/>
        <end position="519"/>
    </location>
</feature>
<dbReference type="OrthoDB" id="5573735at2759"/>
<accession>A0A2J7QMB1</accession>
<dbReference type="GO" id="GO:0007229">
    <property type="term" value="P:integrin-mediated signaling pathway"/>
    <property type="evidence" value="ECO:0007669"/>
    <property type="project" value="UniProtKB-KW"/>
</dbReference>
<dbReference type="PROSITE" id="PS51470">
    <property type="entry name" value="FG_GAP"/>
    <property type="match status" value="2"/>
</dbReference>
<feature type="domain" description="Integrin alpha second immunoglobulin-like" evidence="7">
    <location>
        <begin position="218"/>
        <end position="356"/>
    </location>
</feature>
<dbReference type="SUPFAM" id="SSF69179">
    <property type="entry name" value="Integrin domains"/>
    <property type="match status" value="3"/>
</dbReference>
<dbReference type="GO" id="GO:0009897">
    <property type="term" value="C:external side of plasma membrane"/>
    <property type="evidence" value="ECO:0007669"/>
    <property type="project" value="TreeGrafter"/>
</dbReference>
<dbReference type="InterPro" id="IPR048285">
    <property type="entry name" value="Integrin_alpha_Ig-like_2"/>
</dbReference>
<dbReference type="Gene3D" id="2.60.40.1530">
    <property type="entry name" value="ntegrin, alpha v. Chain A, domain 4"/>
    <property type="match status" value="1"/>
</dbReference>
<protein>
    <recommendedName>
        <fullName evidence="7">Integrin alpha second immunoglobulin-like domain-containing protein</fullName>
    </recommendedName>
</protein>
<name>A0A2J7QMB1_9NEOP</name>
<evidence type="ECO:0000256" key="2">
    <source>
        <dbReference type="ARBA" id="ARBA00023037"/>
    </source>
</evidence>
<evidence type="ECO:0000313" key="9">
    <source>
        <dbReference type="Proteomes" id="UP000235965"/>
    </source>
</evidence>
<dbReference type="AlphaFoldDB" id="A0A2J7QMB1"/>
<keyword evidence="4" id="KW-0325">Glycoprotein</keyword>
<gene>
    <name evidence="8" type="ORF">B7P43_G13071</name>
</gene>
<comment type="subcellular location">
    <subcellularLocation>
        <location evidence="1">Membrane</location>
        <topology evidence="1">Single-pass type I membrane protein</topology>
    </subcellularLocation>
</comment>
<dbReference type="SUPFAM" id="SSF69318">
    <property type="entry name" value="Integrin alpha N-terminal domain"/>
    <property type="match status" value="1"/>
</dbReference>
<sequence length="519" mass="58054">MDGYNDFVVGAPYEESGTGVIYIYHGGQRGPKREVSQRIIGSEVHPQILGFGISFSRNLDIDRNHYPDIAVGAFKSGHAVVLKTSPVITYQASIAPNVSSIGFYATSFNITACITYSGKHVPSTLDTQVNLTLDKGFKRVRPREIEYEQRVHRNKNECKEHRVEILRLNQDFSKPIELRMQYAPVDRSQGNEFCKACAVVDPRKPTSVTSTLPYVTGCIRDDMCTPNLSITAEFINLKLPLIIGSQSTVTLRVVVQNSEEPAFLAFAVIYLPTSCPPVRVPNACKMSDGEDETAPTTRTAPKKELRCLVANPLRKGVKETVELELDMKNVESGTEKLVFNMIATSTGTELTSQDNINNLTLPLKTKADIQLSGYTNVEKRFYSSRMESKEERMYFSHTYKMENFGPSSLNLVDLEFKIPVSYGSVKKLFQIHDIRTWNDTGALHCERSDRVSGRIRKLSNSYVNNSEPENTTEEFASTSDYTPVEYENITESSNSSEPEDTPQGVQSLNIETYSAVPKP</sequence>
<dbReference type="Gene3D" id="2.60.40.1460">
    <property type="entry name" value="Integrin domains. Chain A, domain 2"/>
    <property type="match status" value="1"/>
</dbReference>
<proteinExistence type="predicted"/>
<dbReference type="GO" id="GO:0008305">
    <property type="term" value="C:integrin complex"/>
    <property type="evidence" value="ECO:0007669"/>
    <property type="project" value="TreeGrafter"/>
</dbReference>
<keyword evidence="9" id="KW-1185">Reference proteome</keyword>
<evidence type="ECO:0000256" key="4">
    <source>
        <dbReference type="ARBA" id="ARBA00023180"/>
    </source>
</evidence>
<evidence type="ECO:0000259" key="7">
    <source>
        <dbReference type="Pfam" id="PF20805"/>
    </source>
</evidence>
<dbReference type="EMBL" id="NEVH01013215">
    <property type="protein sequence ID" value="PNF29707.1"/>
    <property type="molecule type" value="Genomic_DNA"/>
</dbReference>
<feature type="compositionally biased region" description="Polar residues" evidence="6">
    <location>
        <begin position="462"/>
        <end position="481"/>
    </location>
</feature>
<dbReference type="Gene3D" id="2.60.40.1510">
    <property type="entry name" value="ntegrin, alpha v. Chain A, domain 3"/>
    <property type="match status" value="1"/>
</dbReference>
<feature type="non-terminal residue" evidence="8">
    <location>
        <position position="519"/>
    </location>
</feature>
<dbReference type="GO" id="GO:0007160">
    <property type="term" value="P:cell-matrix adhesion"/>
    <property type="evidence" value="ECO:0007669"/>
    <property type="project" value="TreeGrafter"/>
</dbReference>
<dbReference type="GO" id="GO:0005178">
    <property type="term" value="F:integrin binding"/>
    <property type="evidence" value="ECO:0007669"/>
    <property type="project" value="TreeGrafter"/>
</dbReference>
<evidence type="ECO:0000256" key="3">
    <source>
        <dbReference type="ARBA" id="ARBA00023136"/>
    </source>
</evidence>
<dbReference type="STRING" id="105785.A0A2J7QMB1"/>
<dbReference type="Gene3D" id="2.130.10.130">
    <property type="entry name" value="Integrin alpha, N-terminal"/>
    <property type="match status" value="1"/>
</dbReference>
<evidence type="ECO:0000313" key="8">
    <source>
        <dbReference type="EMBL" id="PNF29707.1"/>
    </source>
</evidence>
<dbReference type="InterPro" id="IPR032695">
    <property type="entry name" value="Integrin_dom_sf"/>
</dbReference>
<dbReference type="InParanoid" id="A0A2J7QMB1"/>
<dbReference type="PANTHER" id="PTHR23220">
    <property type="entry name" value="INTEGRIN ALPHA"/>
    <property type="match status" value="1"/>
</dbReference>
<reference evidence="8 9" key="1">
    <citation type="submission" date="2017-12" db="EMBL/GenBank/DDBJ databases">
        <title>Hemimetabolous genomes reveal molecular basis of termite eusociality.</title>
        <authorList>
            <person name="Harrison M.C."/>
            <person name="Jongepier E."/>
            <person name="Robertson H.M."/>
            <person name="Arning N."/>
            <person name="Bitard-Feildel T."/>
            <person name="Chao H."/>
            <person name="Childers C.P."/>
            <person name="Dinh H."/>
            <person name="Doddapaneni H."/>
            <person name="Dugan S."/>
            <person name="Gowin J."/>
            <person name="Greiner C."/>
            <person name="Han Y."/>
            <person name="Hu H."/>
            <person name="Hughes D.S.T."/>
            <person name="Huylmans A.-K."/>
            <person name="Kemena C."/>
            <person name="Kremer L.P.M."/>
            <person name="Lee S.L."/>
            <person name="Lopez-Ezquerra A."/>
            <person name="Mallet L."/>
            <person name="Monroy-Kuhn J.M."/>
            <person name="Moser A."/>
            <person name="Murali S.C."/>
            <person name="Muzny D.M."/>
            <person name="Otani S."/>
            <person name="Piulachs M.-D."/>
            <person name="Poelchau M."/>
            <person name="Qu J."/>
            <person name="Schaub F."/>
            <person name="Wada-Katsumata A."/>
            <person name="Worley K.C."/>
            <person name="Xie Q."/>
            <person name="Ylla G."/>
            <person name="Poulsen M."/>
            <person name="Gibbs R.A."/>
            <person name="Schal C."/>
            <person name="Richards S."/>
            <person name="Belles X."/>
            <person name="Korb J."/>
            <person name="Bornberg-Bauer E."/>
        </authorList>
    </citation>
    <scope>NUCLEOTIDE SEQUENCE [LARGE SCALE GENOMIC DNA]</scope>
    <source>
        <tissue evidence="8">Whole body</tissue>
    </source>
</reference>
<feature type="repeat" description="FG-GAP" evidence="5">
    <location>
        <begin position="37"/>
        <end position="99"/>
    </location>
</feature>
<feature type="compositionally biased region" description="Polar residues" evidence="6">
    <location>
        <begin position="503"/>
        <end position="512"/>
    </location>
</feature>
<dbReference type="GO" id="GO:0033627">
    <property type="term" value="P:cell adhesion mediated by integrin"/>
    <property type="evidence" value="ECO:0007669"/>
    <property type="project" value="TreeGrafter"/>
</dbReference>
<feature type="repeat" description="FG-GAP" evidence="5">
    <location>
        <begin position="1"/>
        <end position="33"/>
    </location>
</feature>
<evidence type="ECO:0000256" key="1">
    <source>
        <dbReference type="ARBA" id="ARBA00004479"/>
    </source>
</evidence>
<dbReference type="GO" id="GO:0007157">
    <property type="term" value="P:heterophilic cell-cell adhesion via plasma membrane cell adhesion molecules"/>
    <property type="evidence" value="ECO:0007669"/>
    <property type="project" value="UniProtKB-ARBA"/>
</dbReference>
<dbReference type="Proteomes" id="UP000235965">
    <property type="component" value="Unassembled WGS sequence"/>
</dbReference>
<keyword evidence="2" id="KW-0401">Integrin</keyword>
<dbReference type="Pfam" id="PF20805">
    <property type="entry name" value="Integrin_A_Ig_2"/>
    <property type="match status" value="1"/>
</dbReference>
<organism evidence="8 9">
    <name type="scientific">Cryptotermes secundus</name>
    <dbReference type="NCBI Taxonomy" id="105785"/>
    <lineage>
        <taxon>Eukaryota</taxon>
        <taxon>Metazoa</taxon>
        <taxon>Ecdysozoa</taxon>
        <taxon>Arthropoda</taxon>
        <taxon>Hexapoda</taxon>
        <taxon>Insecta</taxon>
        <taxon>Pterygota</taxon>
        <taxon>Neoptera</taxon>
        <taxon>Polyneoptera</taxon>
        <taxon>Dictyoptera</taxon>
        <taxon>Blattodea</taxon>
        <taxon>Blattoidea</taxon>
        <taxon>Termitoidae</taxon>
        <taxon>Kalotermitidae</taxon>
        <taxon>Cryptotermitinae</taxon>
        <taxon>Cryptotermes</taxon>
    </lineage>
</organism>
<dbReference type="InterPro" id="IPR028994">
    <property type="entry name" value="Integrin_alpha_N"/>
</dbReference>